<protein>
    <recommendedName>
        <fullName evidence="3">PRC-barrel domain-containing protein</fullName>
    </recommendedName>
</protein>
<evidence type="ECO:0000313" key="1">
    <source>
        <dbReference type="EMBL" id="MYL83231.1"/>
    </source>
</evidence>
<dbReference type="RefSeq" id="WP_160960362.1">
    <property type="nucleotide sequence ID" value="NZ_WVUD01000012.1"/>
</dbReference>
<organism evidence="1 2">
    <name type="scientific">Solidesulfovibrio aerotolerans</name>
    <dbReference type="NCBI Taxonomy" id="295255"/>
    <lineage>
        <taxon>Bacteria</taxon>
        <taxon>Pseudomonadati</taxon>
        <taxon>Thermodesulfobacteriota</taxon>
        <taxon>Desulfovibrionia</taxon>
        <taxon>Desulfovibrionales</taxon>
        <taxon>Desulfovibrionaceae</taxon>
        <taxon>Solidesulfovibrio</taxon>
    </lineage>
</organism>
<dbReference type="SUPFAM" id="SSF50346">
    <property type="entry name" value="PRC-barrel domain"/>
    <property type="match status" value="2"/>
</dbReference>
<accession>A0A7C9N1P1</accession>
<reference evidence="1 2" key="1">
    <citation type="submission" date="2020-01" db="EMBL/GenBank/DDBJ databases">
        <title>Genome sequence of Desulfovibrio aerotolerans DSM 16695(T).</title>
        <authorList>
            <person name="Karnachuk O."/>
            <person name="Avakyan M."/>
            <person name="Mardanov A."/>
            <person name="Kadnikov V."/>
            <person name="Ravin N."/>
        </authorList>
    </citation>
    <scope>NUCLEOTIDE SEQUENCE [LARGE SCALE GENOMIC DNA]</scope>
    <source>
        <strain evidence="1 2">DSM 16695</strain>
    </source>
</reference>
<dbReference type="AlphaFoldDB" id="A0A7C9N1P1"/>
<comment type="caution">
    <text evidence="1">The sequence shown here is derived from an EMBL/GenBank/DDBJ whole genome shotgun (WGS) entry which is preliminary data.</text>
</comment>
<keyword evidence="2" id="KW-1185">Reference proteome</keyword>
<dbReference type="OrthoDB" id="510842at2"/>
<proteinExistence type="predicted"/>
<name>A0A7C9N1P1_9BACT</name>
<dbReference type="Proteomes" id="UP000482487">
    <property type="component" value="Unassembled WGS sequence"/>
</dbReference>
<gene>
    <name evidence="1" type="ORF">GTA51_08810</name>
</gene>
<evidence type="ECO:0008006" key="3">
    <source>
        <dbReference type="Google" id="ProtNLM"/>
    </source>
</evidence>
<dbReference type="EMBL" id="WVUD01000012">
    <property type="protein sequence ID" value="MYL83231.1"/>
    <property type="molecule type" value="Genomic_DNA"/>
</dbReference>
<dbReference type="InterPro" id="IPR011033">
    <property type="entry name" value="PRC_barrel-like_sf"/>
</dbReference>
<sequence length="198" mass="21142">MHERSIDLTLSASVFATDALVGRIEHVVIDPSHGRAAYLVVREEALPNTLRLVPEKFVTSSDDKGVHLSIDAAKVAGLREYVITDYYPPSFFLTLAAKEHCKLPLAPSSWSVERPATPQGDVALSGHEAVHATDGKVGRLDGVLTEAHSGRVITLLLRQGHLWGAREVAIPAGLVAAYEDGVVRLNVDTATIAALPAA</sequence>
<evidence type="ECO:0000313" key="2">
    <source>
        <dbReference type="Proteomes" id="UP000482487"/>
    </source>
</evidence>